<feature type="compositionally biased region" description="Polar residues" evidence="1">
    <location>
        <begin position="157"/>
        <end position="199"/>
    </location>
</feature>
<reference evidence="3 4" key="1">
    <citation type="submission" date="2022-09" db="EMBL/GenBank/DDBJ databases">
        <authorList>
            <person name="Palmer J.M."/>
        </authorList>
    </citation>
    <scope>NUCLEOTIDE SEQUENCE [LARGE SCALE GENOMIC DNA]</scope>
    <source>
        <strain evidence="3 4">DSM 7382</strain>
    </source>
</reference>
<evidence type="ECO:0000256" key="2">
    <source>
        <dbReference type="SAM" id="Phobius"/>
    </source>
</evidence>
<feature type="transmembrane region" description="Helical" evidence="2">
    <location>
        <begin position="80"/>
        <end position="102"/>
    </location>
</feature>
<feature type="compositionally biased region" description="Acidic residues" evidence="1">
    <location>
        <begin position="118"/>
        <end position="129"/>
    </location>
</feature>
<comment type="caution">
    <text evidence="3">The sequence shown here is derived from an EMBL/GenBank/DDBJ whole genome shotgun (WGS) entry which is preliminary data.</text>
</comment>
<keyword evidence="2" id="KW-0812">Transmembrane</keyword>
<organism evidence="3 4">
    <name type="scientific">Cerrena zonata</name>
    <dbReference type="NCBI Taxonomy" id="2478898"/>
    <lineage>
        <taxon>Eukaryota</taxon>
        <taxon>Fungi</taxon>
        <taxon>Dikarya</taxon>
        <taxon>Basidiomycota</taxon>
        <taxon>Agaricomycotina</taxon>
        <taxon>Agaricomycetes</taxon>
        <taxon>Polyporales</taxon>
        <taxon>Cerrenaceae</taxon>
        <taxon>Cerrena</taxon>
    </lineage>
</organism>
<keyword evidence="4" id="KW-1185">Reference proteome</keyword>
<evidence type="ECO:0000313" key="3">
    <source>
        <dbReference type="EMBL" id="KAK7684944.1"/>
    </source>
</evidence>
<sequence length="199" mass="21693">MIQACSKCQGLFIGPWSDWQRNCPTKNTTMFLKPIPARTMIPLWAFQDVLKTNFFNPATALLLSGKKTPNALLLSPKGRIAMIVLSSIGGFFALVSATFSCWRICKRGQRSGVPSDSESPDTDGDDGEDKEQQQGLLDAGAPMGTTEAAEVDKVPYTDTSFAPQFNDKNGQSSSGYLPSVDHQGQGTYQPGLYWNTTQK</sequence>
<evidence type="ECO:0000313" key="4">
    <source>
        <dbReference type="Proteomes" id="UP001385951"/>
    </source>
</evidence>
<dbReference type="EMBL" id="JASBNA010000022">
    <property type="protein sequence ID" value="KAK7684944.1"/>
    <property type="molecule type" value="Genomic_DNA"/>
</dbReference>
<keyword evidence="2" id="KW-0472">Membrane</keyword>
<keyword evidence="2" id="KW-1133">Transmembrane helix</keyword>
<feature type="region of interest" description="Disordered" evidence="1">
    <location>
        <begin position="109"/>
        <end position="199"/>
    </location>
</feature>
<accession>A0AAW0FZR6</accession>
<dbReference type="Proteomes" id="UP001385951">
    <property type="component" value="Unassembled WGS sequence"/>
</dbReference>
<dbReference type="AlphaFoldDB" id="A0AAW0FZR6"/>
<proteinExistence type="predicted"/>
<gene>
    <name evidence="3" type="ORF">QCA50_011779</name>
</gene>
<evidence type="ECO:0000256" key="1">
    <source>
        <dbReference type="SAM" id="MobiDB-lite"/>
    </source>
</evidence>
<protein>
    <submittedName>
        <fullName evidence="3">Uncharacterized protein</fullName>
    </submittedName>
</protein>
<name>A0AAW0FZR6_9APHY</name>